<dbReference type="Pfam" id="PF08238">
    <property type="entry name" value="Sel1"/>
    <property type="match status" value="5"/>
</dbReference>
<dbReference type="OrthoDB" id="5365194at2"/>
<evidence type="ECO:0000313" key="4">
    <source>
        <dbReference type="Proteomes" id="UP000031637"/>
    </source>
</evidence>
<dbReference type="InterPro" id="IPR006597">
    <property type="entry name" value="Sel1-like"/>
</dbReference>
<evidence type="ECO:0000256" key="2">
    <source>
        <dbReference type="SAM" id="SignalP"/>
    </source>
</evidence>
<name>W0SJM7_9PROT</name>
<feature type="region of interest" description="Disordered" evidence="1">
    <location>
        <begin position="280"/>
        <end position="299"/>
    </location>
</feature>
<dbReference type="SMART" id="SM00671">
    <property type="entry name" value="SEL1"/>
    <property type="match status" value="5"/>
</dbReference>
<dbReference type="STRING" id="1223802.SUTH_03153"/>
<dbReference type="RefSeq" id="WP_084207450.1">
    <property type="nucleotide sequence ID" value="NZ_AP012547.1"/>
</dbReference>
<dbReference type="PANTHER" id="PTHR11102:SF160">
    <property type="entry name" value="ERAD-ASSOCIATED E3 UBIQUITIN-PROTEIN LIGASE COMPONENT HRD3"/>
    <property type="match status" value="1"/>
</dbReference>
<feature type="chain" id="PRO_5004795891" description="Sel1 repeat family protein" evidence="2">
    <location>
        <begin position="24"/>
        <end position="299"/>
    </location>
</feature>
<dbReference type="AlphaFoldDB" id="W0SJM7"/>
<feature type="signal peptide" evidence="2">
    <location>
        <begin position="1"/>
        <end position="23"/>
    </location>
</feature>
<keyword evidence="2" id="KW-0732">Signal</keyword>
<dbReference type="Gene3D" id="1.25.40.10">
    <property type="entry name" value="Tetratricopeptide repeat domain"/>
    <property type="match status" value="1"/>
</dbReference>
<dbReference type="InterPro" id="IPR050767">
    <property type="entry name" value="Sel1_AlgK"/>
</dbReference>
<dbReference type="SUPFAM" id="SSF81901">
    <property type="entry name" value="HCP-like"/>
    <property type="match status" value="2"/>
</dbReference>
<evidence type="ECO:0000313" key="3">
    <source>
        <dbReference type="EMBL" id="BAO30926.1"/>
    </source>
</evidence>
<dbReference type="Proteomes" id="UP000031637">
    <property type="component" value="Chromosome"/>
</dbReference>
<sequence length="299" mass="32389">MRREFAWIAMPLVMALCASRCWALSSEDLALVASAAERGSAASQVLLAVACLNGDGGLARDPARAAYWFEQAAIQGNAYAETRLGDLYEQGLGIPPNAKLAFDWRIKAALRGEVPAQVKVGRMYQEGIGVGKNSDLAAHWFRRAAAEGSTEAHYLLDRINRYGGDAEVENAAARTWFEKAARQGYESAALLLNMIRSIGYQIDESWHNRAPDLKKLAEDGDLEAEYQLARHYESGTGGARKDVAAALGWYRRAAAGGHPMAMTTLEQVYAASLDGLRRDPAASARSTARTNTAPSTHSN</sequence>
<keyword evidence="4" id="KW-1185">Reference proteome</keyword>
<dbReference type="PANTHER" id="PTHR11102">
    <property type="entry name" value="SEL-1-LIKE PROTEIN"/>
    <property type="match status" value="1"/>
</dbReference>
<protein>
    <recommendedName>
        <fullName evidence="5">Sel1 repeat family protein</fullName>
    </recommendedName>
</protein>
<dbReference type="EMBL" id="AP012547">
    <property type="protein sequence ID" value="BAO30926.1"/>
    <property type="molecule type" value="Genomic_DNA"/>
</dbReference>
<dbReference type="KEGG" id="shd:SUTH_03153"/>
<proteinExistence type="predicted"/>
<reference evidence="3 4" key="1">
    <citation type="journal article" date="2014" name="Syst. Appl. Microbiol.">
        <title>Complete genomes of freshwater sulfur oxidizers Sulfuricella denitrificans skB26 and Sulfuritalea hydrogenivorans sk43H: genetic insights into the sulfur oxidation pathway of betaproteobacteria.</title>
        <authorList>
            <person name="Watanabe T."/>
            <person name="Kojima H."/>
            <person name="Fukui M."/>
        </authorList>
    </citation>
    <scope>NUCLEOTIDE SEQUENCE [LARGE SCALE GENOMIC DNA]</scope>
    <source>
        <strain evidence="3">DSM22779</strain>
    </source>
</reference>
<dbReference type="InterPro" id="IPR011990">
    <property type="entry name" value="TPR-like_helical_dom_sf"/>
</dbReference>
<feature type="compositionally biased region" description="Low complexity" evidence="1">
    <location>
        <begin position="281"/>
        <end position="299"/>
    </location>
</feature>
<evidence type="ECO:0000256" key="1">
    <source>
        <dbReference type="SAM" id="MobiDB-lite"/>
    </source>
</evidence>
<organism evidence="3 4">
    <name type="scientific">Sulfuritalea hydrogenivorans sk43H</name>
    <dbReference type="NCBI Taxonomy" id="1223802"/>
    <lineage>
        <taxon>Bacteria</taxon>
        <taxon>Pseudomonadati</taxon>
        <taxon>Pseudomonadota</taxon>
        <taxon>Betaproteobacteria</taxon>
        <taxon>Nitrosomonadales</taxon>
        <taxon>Sterolibacteriaceae</taxon>
        <taxon>Sulfuritalea</taxon>
    </lineage>
</organism>
<accession>W0SJM7</accession>
<gene>
    <name evidence="3" type="ORF">SUTH_03153</name>
</gene>
<dbReference type="HOGENOM" id="CLU_000288_36_2_4"/>
<evidence type="ECO:0008006" key="5">
    <source>
        <dbReference type="Google" id="ProtNLM"/>
    </source>
</evidence>